<proteinExistence type="predicted"/>
<evidence type="ECO:0000256" key="1">
    <source>
        <dbReference type="SAM" id="SignalP"/>
    </source>
</evidence>
<reference evidence="3 4" key="1">
    <citation type="journal article" date="2019" name="Sci. Rep.">
        <title>Orb-weaving spider Araneus ventricosus genome elucidates the spidroin gene catalogue.</title>
        <authorList>
            <person name="Kono N."/>
            <person name="Nakamura H."/>
            <person name="Ohtoshi R."/>
            <person name="Moran D.A.P."/>
            <person name="Shinohara A."/>
            <person name="Yoshida Y."/>
            <person name="Fujiwara M."/>
            <person name="Mori M."/>
            <person name="Tomita M."/>
            <person name="Arakawa K."/>
        </authorList>
    </citation>
    <scope>NUCLEOTIDE SEQUENCE [LARGE SCALE GENOMIC DNA]</scope>
</reference>
<evidence type="ECO:0000259" key="2">
    <source>
        <dbReference type="Pfam" id="PF17790"/>
    </source>
</evidence>
<accession>A0A4Y2HZH7</accession>
<dbReference type="InterPro" id="IPR050473">
    <property type="entry name" value="A2M/Complement_sys"/>
</dbReference>
<dbReference type="Pfam" id="PF17790">
    <property type="entry name" value="MG1"/>
    <property type="match status" value="1"/>
</dbReference>
<dbReference type="Proteomes" id="UP000499080">
    <property type="component" value="Unassembled WGS sequence"/>
</dbReference>
<dbReference type="EMBL" id="BGPR01002264">
    <property type="protein sequence ID" value="GBM70655.1"/>
    <property type="molecule type" value="Genomic_DNA"/>
</dbReference>
<name>A0A4Y2HZH7_ARAVE</name>
<dbReference type="Gene3D" id="2.60.40.1930">
    <property type="match status" value="1"/>
</dbReference>
<dbReference type="OrthoDB" id="6359008at2759"/>
<sequence length="187" mass="21132">MDTMRCLALCLALLSTVSAQIFHVVAPNTLRLDSDETIAIALEGKPVAKVNVLIQDHPGKIKNISETVLDVHSDQPNIFKVRLDPSAFPPNFLTNPNSEKFVLLTVKSENFHKEIQIPVTNKAGYVFVQTDKPIYTPKEMVGISVGFERLVSTFNDVISNEKCRLTYQHIAERVFMSRLDDKYWPMN</sequence>
<keyword evidence="4" id="KW-1185">Reference proteome</keyword>
<keyword evidence="1" id="KW-0732">Signal</keyword>
<feature type="signal peptide" evidence="1">
    <location>
        <begin position="1"/>
        <end position="19"/>
    </location>
</feature>
<dbReference type="AlphaFoldDB" id="A0A4Y2HZH7"/>
<evidence type="ECO:0000313" key="4">
    <source>
        <dbReference type="Proteomes" id="UP000499080"/>
    </source>
</evidence>
<gene>
    <name evidence="3" type="ORF">AVEN_206873_1</name>
</gene>
<evidence type="ECO:0000313" key="3">
    <source>
        <dbReference type="EMBL" id="GBM70655.1"/>
    </source>
</evidence>
<feature type="domain" description="Complement C3/4/5 macroglobulin" evidence="2">
    <location>
        <begin position="21"/>
        <end position="120"/>
    </location>
</feature>
<dbReference type="PANTHER" id="PTHR11412:SF166">
    <property type="entry name" value="NTR DOMAIN-CONTAINING PROTEIN"/>
    <property type="match status" value="1"/>
</dbReference>
<protein>
    <recommendedName>
        <fullName evidence="2">Complement C3/4/5 macroglobulin domain-containing protein</fullName>
    </recommendedName>
</protein>
<dbReference type="PANTHER" id="PTHR11412">
    <property type="entry name" value="MACROGLOBULIN / COMPLEMENT"/>
    <property type="match status" value="1"/>
</dbReference>
<dbReference type="InterPro" id="IPR041425">
    <property type="entry name" value="C3/4/5_MG1"/>
</dbReference>
<comment type="caution">
    <text evidence="3">The sequence shown here is derived from an EMBL/GenBank/DDBJ whole genome shotgun (WGS) entry which is preliminary data.</text>
</comment>
<feature type="chain" id="PRO_5021256139" description="Complement C3/4/5 macroglobulin domain-containing protein" evidence="1">
    <location>
        <begin position="20"/>
        <end position="187"/>
    </location>
</feature>
<organism evidence="3 4">
    <name type="scientific">Araneus ventricosus</name>
    <name type="common">Orbweaver spider</name>
    <name type="synonym">Epeira ventricosa</name>
    <dbReference type="NCBI Taxonomy" id="182803"/>
    <lineage>
        <taxon>Eukaryota</taxon>
        <taxon>Metazoa</taxon>
        <taxon>Ecdysozoa</taxon>
        <taxon>Arthropoda</taxon>
        <taxon>Chelicerata</taxon>
        <taxon>Arachnida</taxon>
        <taxon>Araneae</taxon>
        <taxon>Araneomorphae</taxon>
        <taxon>Entelegynae</taxon>
        <taxon>Araneoidea</taxon>
        <taxon>Araneidae</taxon>
        <taxon>Araneus</taxon>
    </lineage>
</organism>